<reference evidence="2 3" key="1">
    <citation type="journal article" date="2023" name="Genes (Basel)">
        <title>Chromosome-Level Genome Assembly and Circadian Gene Repertoire of the Patagonia Blennie Eleginops maclovinus-The Closest Ancestral Proxy of Antarctic Cryonotothenioids.</title>
        <authorList>
            <person name="Cheng C.C."/>
            <person name="Rivera-Colon A.G."/>
            <person name="Minhas B.F."/>
            <person name="Wilson L."/>
            <person name="Rayamajhi N."/>
            <person name="Vargas-Chacoff L."/>
            <person name="Catchen J.M."/>
        </authorList>
    </citation>
    <scope>NUCLEOTIDE SEQUENCE [LARGE SCALE GENOMIC DNA]</scope>
    <source>
        <strain evidence="2">JMC-PN-2008</strain>
    </source>
</reference>
<dbReference type="Proteomes" id="UP001346869">
    <property type="component" value="Unassembled WGS sequence"/>
</dbReference>
<dbReference type="PANTHER" id="PTHR35158:SF1">
    <property type="entry name" value="CDNA SEQUENCE CN725425"/>
    <property type="match status" value="1"/>
</dbReference>
<name>A0AAN7ZWZ9_ELEMC</name>
<reference evidence="2 3" key="2">
    <citation type="journal article" date="2023" name="Mol. Biol. Evol.">
        <title>Genomics of Secondarily Temperate Adaptation in the Only Non-Antarctic Icefish.</title>
        <authorList>
            <person name="Rivera-Colon A.G."/>
            <person name="Rayamajhi N."/>
            <person name="Minhas B.F."/>
            <person name="Madrigal G."/>
            <person name="Bilyk K.T."/>
            <person name="Yoon V."/>
            <person name="Hune M."/>
            <person name="Gregory S."/>
            <person name="Cheng C.H.C."/>
            <person name="Catchen J.M."/>
        </authorList>
    </citation>
    <scope>NUCLEOTIDE SEQUENCE [LARGE SCALE GENOMIC DNA]</scope>
    <source>
        <strain evidence="2">JMC-PN-2008</strain>
    </source>
</reference>
<comment type="caution">
    <text evidence="2">The sequence shown here is derived from an EMBL/GenBank/DDBJ whole genome shotgun (WGS) entry which is preliminary data.</text>
</comment>
<keyword evidence="3" id="KW-1185">Reference proteome</keyword>
<gene>
    <name evidence="2" type="ORF">PBY51_008851</name>
</gene>
<proteinExistence type="predicted"/>
<dbReference type="AlphaFoldDB" id="A0AAN7ZWZ9"/>
<dbReference type="PANTHER" id="PTHR35158">
    <property type="entry name" value="CDNA SEQUENCE CN725425"/>
    <property type="match status" value="1"/>
</dbReference>
<feature type="region of interest" description="Disordered" evidence="1">
    <location>
        <begin position="482"/>
        <end position="513"/>
    </location>
</feature>
<dbReference type="InterPro" id="IPR027883">
    <property type="entry name" value="Redic1-like"/>
</dbReference>
<evidence type="ECO:0000313" key="3">
    <source>
        <dbReference type="Proteomes" id="UP001346869"/>
    </source>
</evidence>
<evidence type="ECO:0000313" key="2">
    <source>
        <dbReference type="EMBL" id="KAK5849191.1"/>
    </source>
</evidence>
<dbReference type="EMBL" id="JAUZQC010000024">
    <property type="protein sequence ID" value="KAK5849191.1"/>
    <property type="molecule type" value="Genomic_DNA"/>
</dbReference>
<sequence length="619" mass="68504">MNWVGGSRNRFVLKDDAKKQREFFERRKMQLKLKNLGMALPASPKGTSSGSMDLVTLFIVNQIAAKKDIKDPPKVAVLGSYKGGSKHKRNEPLVLPMSPCSPSQLSLVEGQPQYSDHGMRKRKHVIPQGFKCRKLSPVLESAFSDNSVSDYHPPITNPLSPFSTSSASSGQGLFPLQKNLQQRSQTQLPHCSPPPWDTSGLKQTKFQPFSQPRGMADSIPWSRGSKPPLYQLKTPTAAQVLFRSQEPDNTEAREQARCKQFEADVFRGFSTEECEGEASHFEGGPSKIYLKDEIPAESSQTVPDAECMEVEDRDLLHLSNYTDMNFSCLEHNNVFMNGCEYSPSYSCRRGYLSSDSDDEEECCQPYLQASSSYLVPACCADNLNPNPGSQGNPKQKHIKPSPLTPLLKPENFRDTQKVIENMSFPVLSPQAQCAQTCKCQKIANETREAGTQTAAETCDAEIQCSVVEDRATTEFNLPPVVVSVQHPPTGRQTDAAAESTHTPPTGKATSGDKLTPWLKKTFKAGSLSDSSIINIIDGKVIQKRPKKHFLDAPSVTDVRGKGRDEGERQENGRLVKDLSNEAREEVTSATRANRLSEEAETLQEIAGILLLLKQRKEVK</sequence>
<organism evidence="2 3">
    <name type="scientific">Eleginops maclovinus</name>
    <name type="common">Patagonian blennie</name>
    <name type="synonym">Eleginus maclovinus</name>
    <dbReference type="NCBI Taxonomy" id="56733"/>
    <lineage>
        <taxon>Eukaryota</taxon>
        <taxon>Metazoa</taxon>
        <taxon>Chordata</taxon>
        <taxon>Craniata</taxon>
        <taxon>Vertebrata</taxon>
        <taxon>Euteleostomi</taxon>
        <taxon>Actinopterygii</taxon>
        <taxon>Neopterygii</taxon>
        <taxon>Teleostei</taxon>
        <taxon>Neoteleostei</taxon>
        <taxon>Acanthomorphata</taxon>
        <taxon>Eupercaria</taxon>
        <taxon>Perciformes</taxon>
        <taxon>Notothenioidei</taxon>
        <taxon>Eleginopidae</taxon>
        <taxon>Eleginops</taxon>
    </lineage>
</organism>
<protein>
    <submittedName>
        <fullName evidence="2">Uncharacterized protein</fullName>
    </submittedName>
</protein>
<accession>A0AAN7ZWZ9</accession>
<evidence type="ECO:0000256" key="1">
    <source>
        <dbReference type="SAM" id="MobiDB-lite"/>
    </source>
</evidence>
<feature type="region of interest" description="Disordered" evidence="1">
    <location>
        <begin position="386"/>
        <end position="408"/>
    </location>
</feature>